<dbReference type="InParanoid" id="A0A0V1B821"/>
<keyword evidence="2" id="KW-1185">Reference proteome</keyword>
<name>A0A0V1B821_TRISP</name>
<reference evidence="1 2" key="1">
    <citation type="submission" date="2015-01" db="EMBL/GenBank/DDBJ databases">
        <title>Evolution of Trichinella species and genotypes.</title>
        <authorList>
            <person name="Korhonen P.K."/>
            <person name="Edoardo P."/>
            <person name="Giuseppe L.R."/>
            <person name="Gasser R.B."/>
        </authorList>
    </citation>
    <scope>NUCLEOTIDE SEQUENCE [LARGE SCALE GENOMIC DNA]</scope>
    <source>
        <strain evidence="1">ISS3</strain>
    </source>
</reference>
<protein>
    <submittedName>
        <fullName evidence="1">Uncharacterized protein</fullName>
    </submittedName>
</protein>
<proteinExistence type="predicted"/>
<dbReference type="OrthoDB" id="10545216at2759"/>
<dbReference type="EMBL" id="JYDH01000088">
    <property type="protein sequence ID" value="KRY33053.1"/>
    <property type="molecule type" value="Genomic_DNA"/>
</dbReference>
<organism evidence="1 2">
    <name type="scientific">Trichinella spiralis</name>
    <name type="common">Trichina worm</name>
    <dbReference type="NCBI Taxonomy" id="6334"/>
    <lineage>
        <taxon>Eukaryota</taxon>
        <taxon>Metazoa</taxon>
        <taxon>Ecdysozoa</taxon>
        <taxon>Nematoda</taxon>
        <taxon>Enoplea</taxon>
        <taxon>Dorylaimia</taxon>
        <taxon>Trichinellida</taxon>
        <taxon>Trichinellidae</taxon>
        <taxon>Trichinella</taxon>
    </lineage>
</organism>
<gene>
    <name evidence="1" type="ORF">T01_735</name>
</gene>
<evidence type="ECO:0000313" key="2">
    <source>
        <dbReference type="Proteomes" id="UP000054776"/>
    </source>
</evidence>
<sequence>MPEISSDFRREDKAEPLLTIFNNYVAYQLLIKVCKFETFHSPQDDTSTRHYFVGRNLNIITPLSKHIAWASTLYGKYINMLLKIANVQKNSINNTKIASCILFEQSALLLSIVVKFFVHFN</sequence>
<comment type="caution">
    <text evidence="1">The sequence shown here is derived from an EMBL/GenBank/DDBJ whole genome shotgun (WGS) entry which is preliminary data.</text>
</comment>
<dbReference type="Proteomes" id="UP000054776">
    <property type="component" value="Unassembled WGS sequence"/>
</dbReference>
<evidence type="ECO:0000313" key="1">
    <source>
        <dbReference type="EMBL" id="KRY33053.1"/>
    </source>
</evidence>
<dbReference type="AlphaFoldDB" id="A0A0V1B821"/>
<accession>A0A0V1B821</accession>